<accession>A0A1X7UX00</accession>
<dbReference type="AlphaFoldDB" id="A0A1X7UX00"/>
<sequence>MWKTELGEDEKSFARYNKALLTEYLKSKPNMQLAEELMTVSYSMHRSDILRNPCHMSALLEKYPFLKNERQELFPKVLQQAVLESQQSLRLRRALKDIPNNSTNELLSLLLMPVLLPDSKCKSDSNKVLYFTKGTLDIERIVQENKQPQPYILCTGDFDDCGQCFLVADCQVVMPLNCNLALALLASYFAYNVTDTVVYYGEVFTDLARLIDPVAELPVNSSRKTRTWAKATEAAFTRIEAEDLRDYIK</sequence>
<protein>
    <submittedName>
        <fullName evidence="1">Uncharacterized protein</fullName>
    </submittedName>
</protein>
<name>A0A1X7UX00_AMPQE</name>
<evidence type="ECO:0000313" key="1">
    <source>
        <dbReference type="EnsemblMetazoa" id="Aqu2.1.32298_001"/>
    </source>
</evidence>
<proteinExistence type="predicted"/>
<dbReference type="EnsemblMetazoa" id="Aqu2.1.32298_001">
    <property type="protein sequence ID" value="Aqu2.1.32298_001"/>
    <property type="gene ID" value="Aqu2.1.32298"/>
</dbReference>
<reference evidence="1" key="1">
    <citation type="submission" date="2017-05" db="UniProtKB">
        <authorList>
            <consortium name="EnsemblMetazoa"/>
        </authorList>
    </citation>
    <scope>IDENTIFICATION</scope>
</reference>
<dbReference type="OrthoDB" id="6367956at2759"/>
<organism evidence="1">
    <name type="scientific">Amphimedon queenslandica</name>
    <name type="common">Sponge</name>
    <dbReference type="NCBI Taxonomy" id="400682"/>
    <lineage>
        <taxon>Eukaryota</taxon>
        <taxon>Metazoa</taxon>
        <taxon>Porifera</taxon>
        <taxon>Demospongiae</taxon>
        <taxon>Heteroscleromorpha</taxon>
        <taxon>Haplosclerida</taxon>
        <taxon>Niphatidae</taxon>
        <taxon>Amphimedon</taxon>
    </lineage>
</organism>
<dbReference type="InParanoid" id="A0A1X7UX00"/>